<feature type="compositionally biased region" description="Basic and acidic residues" evidence="6">
    <location>
        <begin position="397"/>
        <end position="407"/>
    </location>
</feature>
<feature type="transmembrane region" description="Helical" evidence="7">
    <location>
        <begin position="252"/>
        <end position="271"/>
    </location>
</feature>
<evidence type="ECO:0000256" key="3">
    <source>
        <dbReference type="ARBA" id="ARBA00022692"/>
    </source>
</evidence>
<evidence type="ECO:0000256" key="7">
    <source>
        <dbReference type="SAM" id="Phobius"/>
    </source>
</evidence>
<sequence length="416" mass="43084">MKEHLQGSVWRHRDVRIVVPGRALSLVGDGMLTVVLLLHLHDEGYGALAVTGLMVVEAAPLVALIGLAGRIADAYDSRWVLVVALTTQALACLALAADPALPMVYLLVAVLQTAQAVVSPTWSGLTPRLVGQDEVGRLVALNQGLAQTLVPVGAAFGGLAYGVAGMRVAVLADVATFAALAVAAYGVRTRRGGASAADRVRSDWRDGLRVLRADPVVWPLLLASIPIVGMLMGTNVVEVFLVRDDLGMSAQWYGLADLVMVAGAVPGAVLAGRIASDGRRVRAVLGGFLGLAVCILICGLTPWFWLFLIVVFGIGVAAAVMNSCFGALFILRSPEEFRGRVSSAVNGVLQAASITSLVVVGSIGAAVGARHTFVAAGAVAVVVVLLAAPRVLARVRDDGPGTTRRPEPLQPSRGGA</sequence>
<keyword evidence="3 7" id="KW-0812">Transmembrane</keyword>
<keyword evidence="5 7" id="KW-0472">Membrane</keyword>
<feature type="transmembrane region" description="Helical" evidence="7">
    <location>
        <begin position="79"/>
        <end position="97"/>
    </location>
</feature>
<evidence type="ECO:0000313" key="10">
    <source>
        <dbReference type="Proteomes" id="UP000636793"/>
    </source>
</evidence>
<feature type="region of interest" description="Disordered" evidence="6">
    <location>
        <begin position="397"/>
        <end position="416"/>
    </location>
</feature>
<feature type="transmembrane region" description="Helical" evidence="7">
    <location>
        <begin position="210"/>
        <end position="232"/>
    </location>
</feature>
<organism evidence="9 10">
    <name type="scientific">Flexivirga endophytica</name>
    <dbReference type="NCBI Taxonomy" id="1849103"/>
    <lineage>
        <taxon>Bacteria</taxon>
        <taxon>Bacillati</taxon>
        <taxon>Actinomycetota</taxon>
        <taxon>Actinomycetes</taxon>
        <taxon>Micrococcales</taxon>
        <taxon>Dermacoccaceae</taxon>
        <taxon>Flexivirga</taxon>
    </lineage>
</organism>
<comment type="subcellular location">
    <subcellularLocation>
        <location evidence="1">Cell membrane</location>
        <topology evidence="1">Multi-pass membrane protein</topology>
    </subcellularLocation>
</comment>
<comment type="caution">
    <text evidence="9">The sequence shown here is derived from an EMBL/GenBank/DDBJ whole genome shotgun (WGS) entry which is preliminary data.</text>
</comment>
<evidence type="ECO:0000256" key="4">
    <source>
        <dbReference type="ARBA" id="ARBA00022989"/>
    </source>
</evidence>
<evidence type="ECO:0000256" key="1">
    <source>
        <dbReference type="ARBA" id="ARBA00004651"/>
    </source>
</evidence>
<evidence type="ECO:0000256" key="2">
    <source>
        <dbReference type="ARBA" id="ARBA00022475"/>
    </source>
</evidence>
<dbReference type="Gene3D" id="1.20.1250.20">
    <property type="entry name" value="MFS general substrate transporter like domains"/>
    <property type="match status" value="1"/>
</dbReference>
<reference evidence="9" key="2">
    <citation type="submission" date="2020-09" db="EMBL/GenBank/DDBJ databases">
        <authorList>
            <person name="Sun Q."/>
            <person name="Zhou Y."/>
        </authorList>
    </citation>
    <scope>NUCLEOTIDE SEQUENCE</scope>
    <source>
        <strain evidence="9">CGMCC 1.15085</strain>
    </source>
</reference>
<dbReference type="EMBL" id="BMHI01000003">
    <property type="protein sequence ID" value="GGB29254.1"/>
    <property type="molecule type" value="Genomic_DNA"/>
</dbReference>
<feature type="transmembrane region" description="Helical" evidence="7">
    <location>
        <begin position="170"/>
        <end position="189"/>
    </location>
</feature>
<dbReference type="AlphaFoldDB" id="A0A916T4L7"/>
<keyword evidence="10" id="KW-1185">Reference proteome</keyword>
<dbReference type="GO" id="GO:0005886">
    <property type="term" value="C:plasma membrane"/>
    <property type="evidence" value="ECO:0007669"/>
    <property type="project" value="UniProtKB-SubCell"/>
</dbReference>
<evidence type="ECO:0000256" key="6">
    <source>
        <dbReference type="SAM" id="MobiDB-lite"/>
    </source>
</evidence>
<evidence type="ECO:0000256" key="5">
    <source>
        <dbReference type="ARBA" id="ARBA00023136"/>
    </source>
</evidence>
<gene>
    <name evidence="9" type="ORF">GCM10011492_19520</name>
</gene>
<feature type="transmembrane region" description="Helical" evidence="7">
    <location>
        <begin position="21"/>
        <end position="40"/>
    </location>
</feature>
<feature type="transmembrane region" description="Helical" evidence="7">
    <location>
        <begin position="373"/>
        <end position="393"/>
    </location>
</feature>
<dbReference type="InterPro" id="IPR020846">
    <property type="entry name" value="MFS_dom"/>
</dbReference>
<dbReference type="InterPro" id="IPR036259">
    <property type="entry name" value="MFS_trans_sf"/>
</dbReference>
<dbReference type="Proteomes" id="UP000636793">
    <property type="component" value="Unassembled WGS sequence"/>
</dbReference>
<dbReference type="PANTHER" id="PTHR23513:SF11">
    <property type="entry name" value="STAPHYLOFERRIN A TRANSPORTER"/>
    <property type="match status" value="1"/>
</dbReference>
<dbReference type="SUPFAM" id="SSF103473">
    <property type="entry name" value="MFS general substrate transporter"/>
    <property type="match status" value="1"/>
</dbReference>
<dbReference type="PANTHER" id="PTHR23513">
    <property type="entry name" value="INTEGRAL MEMBRANE EFFLUX PROTEIN-RELATED"/>
    <property type="match status" value="1"/>
</dbReference>
<proteinExistence type="predicted"/>
<dbReference type="RefSeq" id="WP_188836825.1">
    <property type="nucleotide sequence ID" value="NZ_BMHI01000003.1"/>
</dbReference>
<dbReference type="CDD" id="cd06173">
    <property type="entry name" value="MFS_MefA_like"/>
    <property type="match status" value="1"/>
</dbReference>
<evidence type="ECO:0000313" key="9">
    <source>
        <dbReference type="EMBL" id="GGB29254.1"/>
    </source>
</evidence>
<protein>
    <recommendedName>
        <fullName evidence="8">Major facilitator superfamily (MFS) profile domain-containing protein</fullName>
    </recommendedName>
</protein>
<dbReference type="InterPro" id="IPR011701">
    <property type="entry name" value="MFS"/>
</dbReference>
<feature type="transmembrane region" description="Helical" evidence="7">
    <location>
        <begin position="283"/>
        <end position="305"/>
    </location>
</feature>
<evidence type="ECO:0000259" key="8">
    <source>
        <dbReference type="PROSITE" id="PS50850"/>
    </source>
</evidence>
<accession>A0A916T4L7</accession>
<reference evidence="9" key="1">
    <citation type="journal article" date="2014" name="Int. J. Syst. Evol. Microbiol.">
        <title>Complete genome sequence of Corynebacterium casei LMG S-19264T (=DSM 44701T), isolated from a smear-ripened cheese.</title>
        <authorList>
            <consortium name="US DOE Joint Genome Institute (JGI-PGF)"/>
            <person name="Walter F."/>
            <person name="Albersmeier A."/>
            <person name="Kalinowski J."/>
            <person name="Ruckert C."/>
        </authorList>
    </citation>
    <scope>NUCLEOTIDE SEQUENCE</scope>
    <source>
        <strain evidence="9">CGMCC 1.15085</strain>
    </source>
</reference>
<dbReference type="Pfam" id="PF07690">
    <property type="entry name" value="MFS_1"/>
    <property type="match status" value="2"/>
</dbReference>
<name>A0A916T4L7_9MICO</name>
<feature type="domain" description="Major facilitator superfamily (MFS) profile" evidence="8">
    <location>
        <begin position="217"/>
        <end position="416"/>
    </location>
</feature>
<dbReference type="GO" id="GO:0022857">
    <property type="term" value="F:transmembrane transporter activity"/>
    <property type="evidence" value="ECO:0007669"/>
    <property type="project" value="InterPro"/>
</dbReference>
<feature type="transmembrane region" description="Helical" evidence="7">
    <location>
        <begin position="311"/>
        <end position="331"/>
    </location>
</feature>
<feature type="transmembrane region" description="Helical" evidence="7">
    <location>
        <begin position="46"/>
        <end position="67"/>
    </location>
</feature>
<keyword evidence="2" id="KW-1003">Cell membrane</keyword>
<dbReference type="PROSITE" id="PS50850">
    <property type="entry name" value="MFS"/>
    <property type="match status" value="1"/>
</dbReference>
<keyword evidence="4 7" id="KW-1133">Transmembrane helix</keyword>
<feature type="transmembrane region" description="Helical" evidence="7">
    <location>
        <begin position="343"/>
        <end position="367"/>
    </location>
</feature>